<dbReference type="InParanoid" id="D8RWZ8"/>
<evidence type="ECO:0000313" key="5">
    <source>
        <dbReference type="Proteomes" id="UP000001514"/>
    </source>
</evidence>
<name>D8RWZ8_SELML</name>
<dbReference type="Gramene" id="EFJ23347">
    <property type="protein sequence ID" value="EFJ23347"/>
    <property type="gene ID" value="SELMODRAFT_415708"/>
</dbReference>
<dbReference type="InterPro" id="IPR051871">
    <property type="entry name" value="GMC_Oxidoreductase-Related"/>
</dbReference>
<dbReference type="SUPFAM" id="SSF54373">
    <property type="entry name" value="FAD-linked reductases, C-terminal domain"/>
    <property type="match status" value="1"/>
</dbReference>
<dbReference type="PANTHER" id="PTHR45968:SF3">
    <property type="entry name" value="OS04G0573100 PROTEIN"/>
    <property type="match status" value="1"/>
</dbReference>
<dbReference type="GO" id="GO:0050660">
    <property type="term" value="F:flavin adenine dinucleotide binding"/>
    <property type="evidence" value="ECO:0007669"/>
    <property type="project" value="InterPro"/>
</dbReference>
<dbReference type="AlphaFoldDB" id="D8RWZ8"/>
<dbReference type="GO" id="GO:0016614">
    <property type="term" value="F:oxidoreductase activity, acting on CH-OH group of donors"/>
    <property type="evidence" value="ECO:0007669"/>
    <property type="project" value="InterPro"/>
</dbReference>
<feature type="chain" id="PRO_5003122194" description="Glucose-methanol-choline oxidoreductase N-terminal domain-containing protein" evidence="2">
    <location>
        <begin position="19"/>
        <end position="399"/>
    </location>
</feature>
<protein>
    <recommendedName>
        <fullName evidence="3">Glucose-methanol-choline oxidoreductase N-terminal domain-containing protein</fullName>
    </recommendedName>
</protein>
<dbReference type="InterPro" id="IPR036188">
    <property type="entry name" value="FAD/NAD-bd_sf"/>
</dbReference>
<dbReference type="PANTHER" id="PTHR45968">
    <property type="entry name" value="OSJNBA0019K04.7 PROTEIN"/>
    <property type="match status" value="1"/>
</dbReference>
<evidence type="ECO:0000259" key="3">
    <source>
        <dbReference type="PROSITE" id="PS00623"/>
    </source>
</evidence>
<dbReference type="Proteomes" id="UP000001514">
    <property type="component" value="Unassembled WGS sequence"/>
</dbReference>
<sequence length="399" mass="42448">MAFLALILASCLLSACKTQNLPPMHEATDSKFHPQLYDYIVVGGGTAGCPLAATLSQKFRVLLLERGGSPYGNPNVTLRDNFIVNYLNQGSDTPVQGFVSTEGVPNARARVLGGGTSINIGFYNRASPQVISDLGLDGSLANASFRWVEQVVTSVPRLGPYQAAFRRSLIKAGVTPDNGASYDFQVGTQTGGTIFDDQGTRRPASNLLVYANPRNLDILLHAQVELILFSGDRSYGVKYSDPLGRTRTTLLKNLQGEVILCAAVTAMGIKVVYNLPGVGKQVSDNPAALVNIVSPSPVESALAQVVGITAPFGNFIEAACGVAVTGVPGARAGNIIEKVAGPLSSGTLVLQSKNVRDNPLVTFNYFQDPRDLQTCIAGVNTIEERTLDDHMALPRWLLS</sequence>
<reference evidence="4 5" key="1">
    <citation type="journal article" date="2011" name="Science">
        <title>The Selaginella genome identifies genetic changes associated with the evolution of vascular plants.</title>
        <authorList>
            <person name="Banks J.A."/>
            <person name="Nishiyama T."/>
            <person name="Hasebe M."/>
            <person name="Bowman J.L."/>
            <person name="Gribskov M."/>
            <person name="dePamphilis C."/>
            <person name="Albert V.A."/>
            <person name="Aono N."/>
            <person name="Aoyama T."/>
            <person name="Ambrose B.A."/>
            <person name="Ashton N.W."/>
            <person name="Axtell M.J."/>
            <person name="Barker E."/>
            <person name="Barker M.S."/>
            <person name="Bennetzen J.L."/>
            <person name="Bonawitz N.D."/>
            <person name="Chapple C."/>
            <person name="Cheng C."/>
            <person name="Correa L.G."/>
            <person name="Dacre M."/>
            <person name="DeBarry J."/>
            <person name="Dreyer I."/>
            <person name="Elias M."/>
            <person name="Engstrom E.M."/>
            <person name="Estelle M."/>
            <person name="Feng L."/>
            <person name="Finet C."/>
            <person name="Floyd S.K."/>
            <person name="Frommer W.B."/>
            <person name="Fujita T."/>
            <person name="Gramzow L."/>
            <person name="Gutensohn M."/>
            <person name="Harholt J."/>
            <person name="Hattori M."/>
            <person name="Heyl A."/>
            <person name="Hirai T."/>
            <person name="Hiwatashi Y."/>
            <person name="Ishikawa M."/>
            <person name="Iwata M."/>
            <person name="Karol K.G."/>
            <person name="Koehler B."/>
            <person name="Kolukisaoglu U."/>
            <person name="Kubo M."/>
            <person name="Kurata T."/>
            <person name="Lalonde S."/>
            <person name="Li K."/>
            <person name="Li Y."/>
            <person name="Litt A."/>
            <person name="Lyons E."/>
            <person name="Manning G."/>
            <person name="Maruyama T."/>
            <person name="Michael T.P."/>
            <person name="Mikami K."/>
            <person name="Miyazaki S."/>
            <person name="Morinaga S."/>
            <person name="Murata T."/>
            <person name="Mueller-Roeber B."/>
            <person name="Nelson D.R."/>
            <person name="Obara M."/>
            <person name="Oguri Y."/>
            <person name="Olmstead R.G."/>
            <person name="Onodera N."/>
            <person name="Petersen B.L."/>
            <person name="Pils B."/>
            <person name="Prigge M."/>
            <person name="Rensing S.A."/>
            <person name="Riano-Pachon D.M."/>
            <person name="Roberts A.W."/>
            <person name="Sato Y."/>
            <person name="Scheller H.V."/>
            <person name="Schulz B."/>
            <person name="Schulz C."/>
            <person name="Shakirov E.V."/>
            <person name="Shibagaki N."/>
            <person name="Shinohara N."/>
            <person name="Shippen D.E."/>
            <person name="Soerensen I."/>
            <person name="Sotooka R."/>
            <person name="Sugimoto N."/>
            <person name="Sugita M."/>
            <person name="Sumikawa N."/>
            <person name="Tanurdzic M."/>
            <person name="Theissen G."/>
            <person name="Ulvskov P."/>
            <person name="Wakazuki S."/>
            <person name="Weng J.K."/>
            <person name="Willats W.W."/>
            <person name="Wipf D."/>
            <person name="Wolf P.G."/>
            <person name="Yang L."/>
            <person name="Zimmer A.D."/>
            <person name="Zhu Q."/>
            <person name="Mitros T."/>
            <person name="Hellsten U."/>
            <person name="Loque D."/>
            <person name="Otillar R."/>
            <person name="Salamov A."/>
            <person name="Schmutz J."/>
            <person name="Shapiro H."/>
            <person name="Lindquist E."/>
            <person name="Lucas S."/>
            <person name="Rokhsar D."/>
            <person name="Grigoriev I.V."/>
        </authorList>
    </citation>
    <scope>NUCLEOTIDE SEQUENCE [LARGE SCALE GENOMIC DNA]</scope>
</reference>
<feature type="signal peptide" evidence="2">
    <location>
        <begin position="1"/>
        <end position="18"/>
    </location>
</feature>
<feature type="domain" description="Glucose-methanol-choline oxidoreductase N-terminal" evidence="3">
    <location>
        <begin position="109"/>
        <end position="132"/>
    </location>
</feature>
<dbReference type="eggNOG" id="KOG1238">
    <property type="taxonomic scope" value="Eukaryota"/>
</dbReference>
<evidence type="ECO:0000313" key="4">
    <source>
        <dbReference type="EMBL" id="EFJ23347.1"/>
    </source>
</evidence>
<dbReference type="KEGG" id="smo:SELMODRAFT_415708"/>
<organism evidence="5">
    <name type="scientific">Selaginella moellendorffii</name>
    <name type="common">Spikemoss</name>
    <dbReference type="NCBI Taxonomy" id="88036"/>
    <lineage>
        <taxon>Eukaryota</taxon>
        <taxon>Viridiplantae</taxon>
        <taxon>Streptophyta</taxon>
        <taxon>Embryophyta</taxon>
        <taxon>Tracheophyta</taxon>
        <taxon>Lycopodiopsida</taxon>
        <taxon>Selaginellales</taxon>
        <taxon>Selaginellaceae</taxon>
        <taxon>Selaginella</taxon>
    </lineage>
</organism>
<evidence type="ECO:0000256" key="1">
    <source>
        <dbReference type="RuleBase" id="RU003968"/>
    </source>
</evidence>
<keyword evidence="2" id="KW-0732">Signal</keyword>
<dbReference type="Pfam" id="PF00732">
    <property type="entry name" value="GMC_oxred_N"/>
    <property type="match status" value="1"/>
</dbReference>
<comment type="similarity">
    <text evidence="1">Belongs to the GMC oxidoreductase family.</text>
</comment>
<gene>
    <name evidence="4" type="ORF">SELMODRAFT_415708</name>
</gene>
<accession>D8RWZ8</accession>
<proteinExistence type="inferred from homology"/>
<dbReference type="STRING" id="88036.D8RWZ8"/>
<dbReference type="Gene3D" id="3.30.410.40">
    <property type="match status" value="2"/>
</dbReference>
<dbReference type="PROSITE" id="PS00623">
    <property type="entry name" value="GMC_OXRED_1"/>
    <property type="match status" value="1"/>
</dbReference>
<dbReference type="InterPro" id="IPR000172">
    <property type="entry name" value="GMC_OxRdtase_N"/>
</dbReference>
<keyword evidence="1" id="KW-0285">Flavoprotein</keyword>
<keyword evidence="1" id="KW-0274">FAD</keyword>
<dbReference type="EMBL" id="GL377593">
    <property type="protein sequence ID" value="EFJ23347.1"/>
    <property type="molecule type" value="Genomic_DNA"/>
</dbReference>
<dbReference type="Gene3D" id="3.50.50.60">
    <property type="entry name" value="FAD/NAD(P)-binding domain"/>
    <property type="match status" value="1"/>
</dbReference>
<dbReference type="HOGENOM" id="CLU_026750_0_0_1"/>
<dbReference type="SUPFAM" id="SSF51905">
    <property type="entry name" value="FAD/NAD(P)-binding domain"/>
    <property type="match status" value="1"/>
</dbReference>
<evidence type="ECO:0000256" key="2">
    <source>
        <dbReference type="SAM" id="SignalP"/>
    </source>
</evidence>
<keyword evidence="5" id="KW-1185">Reference proteome</keyword>